<dbReference type="AlphaFoldDB" id="A0AAQ3TEY0"/>
<sequence>MPALARLSPLRRRPREPSAPIPRSSVAISPANVIHDLSACLALKALPSACKYWARIRSRVDMETSCRLLHRDRHLSPAAVRQAVVANHLPI</sequence>
<name>A0AAQ3TEY0_PASNO</name>
<evidence type="ECO:0000256" key="1">
    <source>
        <dbReference type="SAM" id="MobiDB-lite"/>
    </source>
</evidence>
<keyword evidence="3" id="KW-1185">Reference proteome</keyword>
<gene>
    <name evidence="2" type="ORF">U9M48_019911</name>
</gene>
<reference evidence="2 3" key="1">
    <citation type="submission" date="2024-02" db="EMBL/GenBank/DDBJ databases">
        <title>High-quality chromosome-scale genome assembly of Pensacola bahiagrass (Paspalum notatum Flugge var. saurae).</title>
        <authorList>
            <person name="Vega J.M."/>
            <person name="Podio M."/>
            <person name="Orjuela J."/>
            <person name="Siena L.A."/>
            <person name="Pessino S.C."/>
            <person name="Combes M.C."/>
            <person name="Mariac C."/>
            <person name="Albertini E."/>
            <person name="Pupilli F."/>
            <person name="Ortiz J.P.A."/>
            <person name="Leblanc O."/>
        </authorList>
    </citation>
    <scope>NUCLEOTIDE SEQUENCE [LARGE SCALE GENOMIC DNA]</scope>
    <source>
        <strain evidence="2">R1</strain>
        <tissue evidence="2">Leaf</tissue>
    </source>
</reference>
<feature type="region of interest" description="Disordered" evidence="1">
    <location>
        <begin position="1"/>
        <end position="23"/>
    </location>
</feature>
<protein>
    <submittedName>
        <fullName evidence="2">Uncharacterized protein</fullName>
    </submittedName>
</protein>
<proteinExistence type="predicted"/>
<dbReference type="Proteomes" id="UP001341281">
    <property type="component" value="Chromosome 04"/>
</dbReference>
<organism evidence="2 3">
    <name type="scientific">Paspalum notatum var. saurae</name>
    <dbReference type="NCBI Taxonomy" id="547442"/>
    <lineage>
        <taxon>Eukaryota</taxon>
        <taxon>Viridiplantae</taxon>
        <taxon>Streptophyta</taxon>
        <taxon>Embryophyta</taxon>
        <taxon>Tracheophyta</taxon>
        <taxon>Spermatophyta</taxon>
        <taxon>Magnoliopsida</taxon>
        <taxon>Liliopsida</taxon>
        <taxon>Poales</taxon>
        <taxon>Poaceae</taxon>
        <taxon>PACMAD clade</taxon>
        <taxon>Panicoideae</taxon>
        <taxon>Andropogonodae</taxon>
        <taxon>Paspaleae</taxon>
        <taxon>Paspalinae</taxon>
        <taxon>Paspalum</taxon>
    </lineage>
</organism>
<dbReference type="EMBL" id="CP144748">
    <property type="protein sequence ID" value="WVZ71315.1"/>
    <property type="molecule type" value="Genomic_DNA"/>
</dbReference>
<evidence type="ECO:0000313" key="3">
    <source>
        <dbReference type="Proteomes" id="UP001341281"/>
    </source>
</evidence>
<evidence type="ECO:0000313" key="2">
    <source>
        <dbReference type="EMBL" id="WVZ71315.1"/>
    </source>
</evidence>
<accession>A0AAQ3TEY0</accession>
<dbReference type="EMBL" id="CP144748">
    <property type="protein sequence ID" value="WVZ71314.1"/>
    <property type="molecule type" value="Genomic_DNA"/>
</dbReference>